<keyword evidence="7 15" id="KW-0963">Cytoplasm</keyword>
<dbReference type="SUPFAM" id="SSF56059">
    <property type="entry name" value="Glutathione synthetase ATP-binding domain-like"/>
    <property type="match status" value="1"/>
</dbReference>
<evidence type="ECO:0000313" key="18">
    <source>
        <dbReference type="EMBL" id="MEK8049367.1"/>
    </source>
</evidence>
<evidence type="ECO:0000313" key="19">
    <source>
        <dbReference type="Proteomes" id="UP001365405"/>
    </source>
</evidence>
<dbReference type="PIRSF" id="PIRSF039102">
    <property type="entry name" value="Ddl/VanB"/>
    <property type="match status" value="1"/>
</dbReference>
<dbReference type="InterPro" id="IPR013815">
    <property type="entry name" value="ATP_grasp_subdomain_1"/>
</dbReference>
<dbReference type="HAMAP" id="MF_00047">
    <property type="entry name" value="Dala_Dala_lig"/>
    <property type="match status" value="1"/>
</dbReference>
<evidence type="ECO:0000256" key="3">
    <source>
        <dbReference type="ARBA" id="ARBA00003921"/>
    </source>
</evidence>
<dbReference type="GO" id="GO:0008716">
    <property type="term" value="F:D-alanine-D-alanine ligase activity"/>
    <property type="evidence" value="ECO:0007669"/>
    <property type="project" value="UniProtKB-EC"/>
</dbReference>
<evidence type="ECO:0000256" key="7">
    <source>
        <dbReference type="ARBA" id="ARBA00022490"/>
    </source>
</evidence>
<evidence type="ECO:0000256" key="8">
    <source>
        <dbReference type="ARBA" id="ARBA00022598"/>
    </source>
</evidence>
<sequence>MTLSVADLPPVDGAALGKVAVLMGGTSAEREVSLMSGTGVLAALKSQGVDAHAFDPAERALDELKREGFDRVFIALHGRHGEDGTVQGALELLGIPYTGSGVMASAVAMDKTMTKRVWKAEALSTPDWVWLSPAEQTRERVREIPDTLGLPLIVKPPREGSTIGISKVQGYSEMAEAVQLATRYDPDLLCEQFIEGDEVTCPVIGEGASAQALPVVKIVAPEGNYDYQNKYFTDDTRYLCPSTLPPDEEREIQRLVVAAYRALGCRGWGRADLMIRAADRKPFLLEMNTSPGMTGHSLVPMSARAAGISYERLCLHLLSQATLDSGPERVLLDPAAPDPEAA</sequence>
<reference evidence="18 19" key="1">
    <citation type="submission" date="2024-04" db="EMBL/GenBank/DDBJ databases">
        <title>Novel species of the genus Ideonella isolated from streams.</title>
        <authorList>
            <person name="Lu H."/>
        </authorList>
    </citation>
    <scope>NUCLEOTIDE SEQUENCE [LARGE SCALE GENOMIC DNA]</scope>
    <source>
        <strain evidence="18 19">DXS22W</strain>
    </source>
</reference>
<dbReference type="PANTHER" id="PTHR23132">
    <property type="entry name" value="D-ALANINE--D-ALANINE LIGASE"/>
    <property type="match status" value="1"/>
</dbReference>
<keyword evidence="8 15" id="KW-0436">Ligase</keyword>
<dbReference type="NCBIfam" id="NF002378">
    <property type="entry name" value="PRK01372.1"/>
    <property type="match status" value="1"/>
</dbReference>
<evidence type="ECO:0000256" key="12">
    <source>
        <dbReference type="ARBA" id="ARBA00022984"/>
    </source>
</evidence>
<evidence type="ECO:0000256" key="16">
    <source>
        <dbReference type="PROSITE-ProRule" id="PRU00409"/>
    </source>
</evidence>
<keyword evidence="10 16" id="KW-0067">ATP-binding</keyword>
<dbReference type="PANTHER" id="PTHR23132:SF23">
    <property type="entry name" value="D-ALANINE--D-ALANINE LIGASE B"/>
    <property type="match status" value="1"/>
</dbReference>
<keyword evidence="13 15" id="KW-0961">Cell wall biogenesis/degradation</keyword>
<dbReference type="Gene3D" id="3.30.470.20">
    <property type="entry name" value="ATP-grasp fold, B domain"/>
    <property type="match status" value="1"/>
</dbReference>
<comment type="cofactor">
    <cofactor evidence="1">
        <name>Mn(2+)</name>
        <dbReference type="ChEBI" id="CHEBI:29035"/>
    </cofactor>
</comment>
<dbReference type="PROSITE" id="PS00843">
    <property type="entry name" value="DALA_DALA_LIGASE_1"/>
    <property type="match status" value="1"/>
</dbReference>
<dbReference type="InterPro" id="IPR000291">
    <property type="entry name" value="D-Ala_lig_Van_CS"/>
</dbReference>
<dbReference type="PROSITE" id="PS50975">
    <property type="entry name" value="ATP_GRASP"/>
    <property type="match status" value="1"/>
</dbReference>
<comment type="caution">
    <text evidence="18">The sequence shown here is derived from an EMBL/GenBank/DDBJ whole genome shotgun (WGS) entry which is preliminary data.</text>
</comment>
<dbReference type="Gene3D" id="3.40.50.20">
    <property type="match status" value="1"/>
</dbReference>
<evidence type="ECO:0000256" key="1">
    <source>
        <dbReference type="ARBA" id="ARBA00001936"/>
    </source>
</evidence>
<gene>
    <name evidence="15" type="primary">ddl</name>
    <name evidence="18" type="ORF">AACH10_03855</name>
</gene>
<comment type="catalytic activity">
    <reaction evidence="14 15">
        <text>2 D-alanine + ATP = D-alanyl-D-alanine + ADP + phosphate + H(+)</text>
        <dbReference type="Rhea" id="RHEA:11224"/>
        <dbReference type="ChEBI" id="CHEBI:15378"/>
        <dbReference type="ChEBI" id="CHEBI:30616"/>
        <dbReference type="ChEBI" id="CHEBI:43474"/>
        <dbReference type="ChEBI" id="CHEBI:57416"/>
        <dbReference type="ChEBI" id="CHEBI:57822"/>
        <dbReference type="ChEBI" id="CHEBI:456216"/>
        <dbReference type="EC" id="6.3.2.4"/>
    </reaction>
</comment>
<keyword evidence="12 15" id="KW-0573">Peptidoglycan synthesis</keyword>
<keyword evidence="11 15" id="KW-0133">Cell shape</keyword>
<evidence type="ECO:0000256" key="14">
    <source>
        <dbReference type="ARBA" id="ARBA00047614"/>
    </source>
</evidence>
<dbReference type="EMBL" id="JBBUTH010000001">
    <property type="protein sequence ID" value="MEK8049367.1"/>
    <property type="molecule type" value="Genomic_DNA"/>
</dbReference>
<dbReference type="EC" id="6.3.2.4" evidence="6 15"/>
<dbReference type="InterPro" id="IPR011095">
    <property type="entry name" value="Dala_Dala_lig_C"/>
</dbReference>
<dbReference type="Gene3D" id="3.30.1490.20">
    <property type="entry name" value="ATP-grasp fold, A domain"/>
    <property type="match status" value="1"/>
</dbReference>
<name>A0ABU9CFK9_9BURK</name>
<comment type="subcellular location">
    <subcellularLocation>
        <location evidence="4 15">Cytoplasm</location>
    </subcellularLocation>
</comment>
<comment type="similarity">
    <text evidence="5 15">Belongs to the D-alanine--D-alanine ligase family.</text>
</comment>
<evidence type="ECO:0000256" key="13">
    <source>
        <dbReference type="ARBA" id="ARBA00023316"/>
    </source>
</evidence>
<dbReference type="Pfam" id="PF01820">
    <property type="entry name" value="Dala_Dala_lig_N"/>
    <property type="match status" value="1"/>
</dbReference>
<keyword evidence="9 16" id="KW-0547">Nucleotide-binding</keyword>
<keyword evidence="19" id="KW-1185">Reference proteome</keyword>
<protein>
    <recommendedName>
        <fullName evidence="6 15">D-alanine--D-alanine ligase</fullName>
        <ecNumber evidence="6 15">6.3.2.4</ecNumber>
    </recommendedName>
    <alternativeName>
        <fullName evidence="15">D-Ala-D-Ala ligase</fullName>
    </alternativeName>
    <alternativeName>
        <fullName evidence="15">D-alanylalanine synthetase</fullName>
    </alternativeName>
</protein>
<evidence type="ECO:0000256" key="15">
    <source>
        <dbReference type="HAMAP-Rule" id="MF_00047"/>
    </source>
</evidence>
<proteinExistence type="inferred from homology"/>
<dbReference type="SUPFAM" id="SSF52440">
    <property type="entry name" value="PreATP-grasp domain"/>
    <property type="match status" value="1"/>
</dbReference>
<comment type="function">
    <text evidence="3 15">Cell wall formation.</text>
</comment>
<feature type="domain" description="ATP-grasp" evidence="17">
    <location>
        <begin position="115"/>
        <end position="319"/>
    </location>
</feature>
<dbReference type="InterPro" id="IPR011761">
    <property type="entry name" value="ATP-grasp"/>
</dbReference>
<dbReference type="Proteomes" id="UP001365405">
    <property type="component" value="Unassembled WGS sequence"/>
</dbReference>
<dbReference type="InterPro" id="IPR016185">
    <property type="entry name" value="PreATP-grasp_dom_sf"/>
</dbReference>
<dbReference type="NCBIfam" id="TIGR01205">
    <property type="entry name" value="D_ala_D_alaTIGR"/>
    <property type="match status" value="1"/>
</dbReference>
<comment type="pathway">
    <text evidence="15">Cell wall biogenesis; peptidoglycan biosynthesis.</text>
</comment>
<organism evidence="18 19">
    <name type="scientific">Pseudaquabacterium inlustre</name>
    <dbReference type="NCBI Taxonomy" id="2984192"/>
    <lineage>
        <taxon>Bacteria</taxon>
        <taxon>Pseudomonadati</taxon>
        <taxon>Pseudomonadota</taxon>
        <taxon>Betaproteobacteria</taxon>
        <taxon>Burkholderiales</taxon>
        <taxon>Sphaerotilaceae</taxon>
        <taxon>Pseudaquabacterium</taxon>
    </lineage>
</organism>
<dbReference type="InterPro" id="IPR005905">
    <property type="entry name" value="D_ala_D_ala"/>
</dbReference>
<dbReference type="InterPro" id="IPR011127">
    <property type="entry name" value="Dala_Dala_lig_N"/>
</dbReference>
<evidence type="ECO:0000256" key="2">
    <source>
        <dbReference type="ARBA" id="ARBA00001946"/>
    </source>
</evidence>
<evidence type="ECO:0000259" key="17">
    <source>
        <dbReference type="PROSITE" id="PS50975"/>
    </source>
</evidence>
<evidence type="ECO:0000256" key="5">
    <source>
        <dbReference type="ARBA" id="ARBA00010871"/>
    </source>
</evidence>
<evidence type="ECO:0000256" key="4">
    <source>
        <dbReference type="ARBA" id="ARBA00004496"/>
    </source>
</evidence>
<accession>A0ABU9CFK9</accession>
<evidence type="ECO:0000256" key="9">
    <source>
        <dbReference type="ARBA" id="ARBA00022741"/>
    </source>
</evidence>
<evidence type="ECO:0000256" key="6">
    <source>
        <dbReference type="ARBA" id="ARBA00012216"/>
    </source>
</evidence>
<dbReference type="RefSeq" id="WP_341409035.1">
    <property type="nucleotide sequence ID" value="NZ_JBBUTH010000001.1"/>
</dbReference>
<dbReference type="PROSITE" id="PS00844">
    <property type="entry name" value="DALA_DALA_LIGASE_2"/>
    <property type="match status" value="1"/>
</dbReference>
<comment type="cofactor">
    <cofactor evidence="2">
        <name>Mg(2+)</name>
        <dbReference type="ChEBI" id="CHEBI:18420"/>
    </cofactor>
</comment>
<evidence type="ECO:0000256" key="11">
    <source>
        <dbReference type="ARBA" id="ARBA00022960"/>
    </source>
</evidence>
<dbReference type="Pfam" id="PF07478">
    <property type="entry name" value="Dala_Dala_lig_C"/>
    <property type="match status" value="1"/>
</dbReference>
<evidence type="ECO:0000256" key="10">
    <source>
        <dbReference type="ARBA" id="ARBA00022840"/>
    </source>
</evidence>